<reference evidence="7" key="1">
    <citation type="submission" date="2018-05" db="EMBL/GenBank/DDBJ databases">
        <authorList>
            <person name="Lanie J.A."/>
            <person name="Ng W.-L."/>
            <person name="Kazmierczak K.M."/>
            <person name="Andrzejewski T.M."/>
            <person name="Davidsen T.M."/>
            <person name="Wayne K.J."/>
            <person name="Tettelin H."/>
            <person name="Glass J.I."/>
            <person name="Rusch D."/>
            <person name="Podicherti R."/>
            <person name="Tsui H.-C.T."/>
            <person name="Winkler M.E."/>
        </authorList>
    </citation>
    <scope>NUCLEOTIDE SEQUENCE</scope>
</reference>
<dbReference type="CDD" id="cd01467">
    <property type="entry name" value="vWA_BatA_type"/>
    <property type="match status" value="1"/>
</dbReference>
<evidence type="ECO:0000256" key="5">
    <source>
        <dbReference type="SAM" id="Phobius"/>
    </source>
</evidence>
<feature type="domain" description="VWFA" evidence="6">
    <location>
        <begin position="89"/>
        <end position="276"/>
    </location>
</feature>
<evidence type="ECO:0000313" key="7">
    <source>
        <dbReference type="EMBL" id="SVA75817.1"/>
    </source>
</evidence>
<dbReference type="Pfam" id="PF07584">
    <property type="entry name" value="BatA"/>
    <property type="match status" value="1"/>
</dbReference>
<dbReference type="SMART" id="SM00327">
    <property type="entry name" value="VWA"/>
    <property type="match status" value="1"/>
</dbReference>
<dbReference type="InterPro" id="IPR050768">
    <property type="entry name" value="UPF0353/GerABKA_families"/>
</dbReference>
<dbReference type="PROSITE" id="PS50234">
    <property type="entry name" value="VWFA"/>
    <property type="match status" value="1"/>
</dbReference>
<dbReference type="InterPro" id="IPR002035">
    <property type="entry name" value="VWF_A"/>
</dbReference>
<dbReference type="Gene3D" id="3.40.50.410">
    <property type="entry name" value="von Willebrand factor, type A domain"/>
    <property type="match status" value="1"/>
</dbReference>
<dbReference type="PANTHER" id="PTHR22550:SF5">
    <property type="entry name" value="LEUCINE ZIPPER PROTEIN 4"/>
    <property type="match status" value="1"/>
</dbReference>
<keyword evidence="3 5" id="KW-1133">Transmembrane helix</keyword>
<proteinExistence type="predicted"/>
<evidence type="ECO:0000259" key="6">
    <source>
        <dbReference type="PROSITE" id="PS50234"/>
    </source>
</evidence>
<protein>
    <recommendedName>
        <fullName evidence="6">VWFA domain-containing protein</fullName>
    </recommendedName>
</protein>
<dbReference type="AlphaFoldDB" id="A0A381YHB4"/>
<dbReference type="Pfam" id="PF00092">
    <property type="entry name" value="VWA"/>
    <property type="match status" value="1"/>
</dbReference>
<gene>
    <name evidence="7" type="ORF">METZ01_LOCUS128671</name>
</gene>
<keyword evidence="2 5" id="KW-0812">Transmembrane</keyword>
<keyword evidence="4 5" id="KW-0472">Membrane</keyword>
<sequence>MEFQHPWYLILLILIPGLLFWYKQFGQFHEGTILFSSKLFFSEALMKRGRRRANLLLATQLIILCLVITALARPQLVDHLQQNKVDVIDMVLVIDISSSMLADDFPPNRLEVVKRTANDFISGRDGDRVGLIVFAGQSFIQCPLTIDLDVLRDLLNEVTIVSTDYDGTAIGLAIANATNRLRNSEAESKVMVLLSDGSNNSGEIEPATAADLAAEFDIRIYTIGAGTNQSYTRIPGRGLIRNEIDEDTLMEIAQKTGGKYFRATDETALSAIYNEIDQLERSDIEVKEFTRHREIYGWFLIPAFFAGLGMETFRNIISRYRT</sequence>
<dbReference type="InterPro" id="IPR036465">
    <property type="entry name" value="vWFA_dom_sf"/>
</dbReference>
<organism evidence="7">
    <name type="scientific">marine metagenome</name>
    <dbReference type="NCBI Taxonomy" id="408172"/>
    <lineage>
        <taxon>unclassified sequences</taxon>
        <taxon>metagenomes</taxon>
        <taxon>ecological metagenomes</taxon>
    </lineage>
</organism>
<evidence type="ECO:0000256" key="4">
    <source>
        <dbReference type="ARBA" id="ARBA00023136"/>
    </source>
</evidence>
<dbReference type="PANTHER" id="PTHR22550">
    <property type="entry name" value="SPORE GERMINATION PROTEIN"/>
    <property type="match status" value="1"/>
</dbReference>
<dbReference type="InterPro" id="IPR024163">
    <property type="entry name" value="Aerotolerance_reg_N"/>
</dbReference>
<feature type="transmembrane region" description="Helical" evidence="5">
    <location>
        <begin position="55"/>
        <end position="72"/>
    </location>
</feature>
<name>A0A381YHB4_9ZZZZ</name>
<dbReference type="EMBL" id="UINC01018121">
    <property type="protein sequence ID" value="SVA75817.1"/>
    <property type="molecule type" value="Genomic_DNA"/>
</dbReference>
<accession>A0A381YHB4</accession>
<evidence type="ECO:0000256" key="2">
    <source>
        <dbReference type="ARBA" id="ARBA00022692"/>
    </source>
</evidence>
<dbReference type="SUPFAM" id="SSF53300">
    <property type="entry name" value="vWA-like"/>
    <property type="match status" value="1"/>
</dbReference>
<evidence type="ECO:0000256" key="1">
    <source>
        <dbReference type="ARBA" id="ARBA00022475"/>
    </source>
</evidence>
<evidence type="ECO:0000256" key="3">
    <source>
        <dbReference type="ARBA" id="ARBA00022989"/>
    </source>
</evidence>
<dbReference type="InterPro" id="IPR033881">
    <property type="entry name" value="vWA_BatA_type"/>
</dbReference>
<feature type="transmembrane region" description="Helical" evidence="5">
    <location>
        <begin position="6"/>
        <end position="22"/>
    </location>
</feature>
<feature type="transmembrane region" description="Helical" evidence="5">
    <location>
        <begin position="295"/>
        <end position="313"/>
    </location>
</feature>
<keyword evidence="1" id="KW-1003">Cell membrane</keyword>